<evidence type="ECO:0000313" key="2">
    <source>
        <dbReference type="Proteomes" id="UP001157502"/>
    </source>
</evidence>
<name>A0ACC2F3E8_DALPE</name>
<evidence type="ECO:0000313" key="1">
    <source>
        <dbReference type="EMBL" id="KAJ7985888.1"/>
    </source>
</evidence>
<protein>
    <submittedName>
        <fullName evidence="1">Uncharacterized protein</fullName>
    </submittedName>
</protein>
<dbReference type="EMBL" id="CM055762">
    <property type="protein sequence ID" value="KAJ7985888.1"/>
    <property type="molecule type" value="Genomic_DNA"/>
</dbReference>
<accession>A0ACC2F3E8</accession>
<reference evidence="1" key="1">
    <citation type="submission" date="2021-05" db="EMBL/GenBank/DDBJ databases">
        <authorList>
            <person name="Pan Q."/>
            <person name="Jouanno E."/>
            <person name="Zahm M."/>
            <person name="Klopp C."/>
            <person name="Cabau C."/>
            <person name="Louis A."/>
            <person name="Berthelot C."/>
            <person name="Parey E."/>
            <person name="Roest Crollius H."/>
            <person name="Montfort J."/>
            <person name="Robinson-Rechavi M."/>
            <person name="Bouchez O."/>
            <person name="Lampietro C."/>
            <person name="Lopez Roques C."/>
            <person name="Donnadieu C."/>
            <person name="Postlethwait J."/>
            <person name="Bobe J."/>
            <person name="Dillon D."/>
            <person name="Chandos A."/>
            <person name="von Hippel F."/>
            <person name="Guiguen Y."/>
        </authorList>
    </citation>
    <scope>NUCLEOTIDE SEQUENCE</scope>
    <source>
        <strain evidence="1">YG-Jan2019</strain>
    </source>
</reference>
<keyword evidence="2" id="KW-1185">Reference proteome</keyword>
<sequence>MGSTCSLFCCPHGGMRTRAPLQDPSPSPLLYRGPAGDAAPVRRTRRPGGTIYSSWFLRAHVCVESLWQNRTEPSGAARHATECPTRIGTRNQSPSNQRAAPPMRII</sequence>
<organism evidence="1 2">
    <name type="scientific">Dallia pectoralis</name>
    <name type="common">Alaska blackfish</name>
    <dbReference type="NCBI Taxonomy" id="75939"/>
    <lineage>
        <taxon>Eukaryota</taxon>
        <taxon>Metazoa</taxon>
        <taxon>Chordata</taxon>
        <taxon>Craniata</taxon>
        <taxon>Vertebrata</taxon>
        <taxon>Euteleostomi</taxon>
        <taxon>Actinopterygii</taxon>
        <taxon>Neopterygii</taxon>
        <taxon>Teleostei</taxon>
        <taxon>Protacanthopterygii</taxon>
        <taxon>Esociformes</taxon>
        <taxon>Umbridae</taxon>
        <taxon>Dallia</taxon>
    </lineage>
</organism>
<gene>
    <name evidence="1" type="ORF">DPEC_G00345140</name>
</gene>
<proteinExistence type="predicted"/>
<dbReference type="Proteomes" id="UP001157502">
    <property type="component" value="Chromosome 35"/>
</dbReference>
<comment type="caution">
    <text evidence="1">The sequence shown here is derived from an EMBL/GenBank/DDBJ whole genome shotgun (WGS) entry which is preliminary data.</text>
</comment>